<feature type="domain" description="PAS" evidence="4">
    <location>
        <begin position="13"/>
        <end position="86"/>
    </location>
</feature>
<gene>
    <name evidence="6" type="ORF">SAMN05421693_1233</name>
</gene>
<dbReference type="InterPro" id="IPR000700">
    <property type="entry name" value="PAS-assoc_C"/>
</dbReference>
<dbReference type="InterPro" id="IPR001610">
    <property type="entry name" value="PAC"/>
</dbReference>
<proteinExistence type="predicted"/>
<dbReference type="NCBIfam" id="TIGR00229">
    <property type="entry name" value="sensory_box"/>
    <property type="match status" value="1"/>
</dbReference>
<evidence type="ECO:0000313" key="6">
    <source>
        <dbReference type="EMBL" id="SEQ29267.1"/>
    </source>
</evidence>
<keyword evidence="7" id="KW-1185">Reference proteome</keyword>
<dbReference type="Proteomes" id="UP000199496">
    <property type="component" value="Unassembled WGS sequence"/>
</dbReference>
<dbReference type="InterPro" id="IPR035965">
    <property type="entry name" value="PAS-like_dom_sf"/>
</dbReference>
<dbReference type="Gene3D" id="3.30.450.20">
    <property type="entry name" value="PAS domain"/>
    <property type="match status" value="1"/>
</dbReference>
<dbReference type="EMBL" id="FOFO01000023">
    <property type="protein sequence ID" value="SEQ29267.1"/>
    <property type="molecule type" value="Genomic_DNA"/>
</dbReference>
<dbReference type="AlphaFoldDB" id="A0A1H9EUL0"/>
<dbReference type="RefSeq" id="WP_090208191.1">
    <property type="nucleotide sequence ID" value="NZ_FOFO01000023.1"/>
</dbReference>
<evidence type="ECO:0000259" key="4">
    <source>
        <dbReference type="PROSITE" id="PS50112"/>
    </source>
</evidence>
<evidence type="ECO:0000256" key="2">
    <source>
        <dbReference type="ARBA" id="ARBA00022643"/>
    </source>
</evidence>
<dbReference type="SMART" id="SM00086">
    <property type="entry name" value="PAC"/>
    <property type="match status" value="1"/>
</dbReference>
<dbReference type="PANTHER" id="PTHR47429:SF2">
    <property type="entry name" value="PROTEIN TWIN LOV 1"/>
    <property type="match status" value="1"/>
</dbReference>
<dbReference type="OrthoDB" id="7991996at2"/>
<name>A0A1H9EUL0_9GAMM</name>
<accession>A0A1H9EUL0</accession>
<keyword evidence="3" id="KW-0157">Chromophore</keyword>
<protein>
    <submittedName>
        <fullName evidence="6">PAS domain S-box-containing protein</fullName>
    </submittedName>
</protein>
<keyword evidence="1" id="KW-0285">Flavoprotein</keyword>
<dbReference type="SMART" id="SM00091">
    <property type="entry name" value="PAS"/>
    <property type="match status" value="1"/>
</dbReference>
<evidence type="ECO:0000259" key="5">
    <source>
        <dbReference type="PROSITE" id="PS50113"/>
    </source>
</evidence>
<dbReference type="PANTHER" id="PTHR47429">
    <property type="entry name" value="PROTEIN TWIN LOV 1"/>
    <property type="match status" value="1"/>
</dbReference>
<dbReference type="CDD" id="cd00130">
    <property type="entry name" value="PAS"/>
    <property type="match status" value="1"/>
</dbReference>
<dbReference type="PROSITE" id="PS50112">
    <property type="entry name" value="PAS"/>
    <property type="match status" value="1"/>
</dbReference>
<dbReference type="SUPFAM" id="SSF55785">
    <property type="entry name" value="PYP-like sensor domain (PAS domain)"/>
    <property type="match status" value="1"/>
</dbReference>
<reference evidence="6 7" key="1">
    <citation type="submission" date="2016-10" db="EMBL/GenBank/DDBJ databases">
        <authorList>
            <person name="de Groot N.N."/>
        </authorList>
    </citation>
    <scope>NUCLEOTIDE SEQUENCE [LARGE SCALE GENOMIC DNA]</scope>
    <source>
        <strain evidence="6 7">B7-7</strain>
    </source>
</reference>
<evidence type="ECO:0000256" key="3">
    <source>
        <dbReference type="ARBA" id="ARBA00022991"/>
    </source>
</evidence>
<feature type="domain" description="PAC" evidence="5">
    <location>
        <begin position="87"/>
        <end position="141"/>
    </location>
</feature>
<sequence>MDFIPEKDASGLIPSVLAQILDTCVNGVTLSDPDLPDNPIVYANAVFEQMTGYSRREILGHNCRFLQGEDREQPAIDEIRQALSERREVEVTLRNYRKDGTLFHNRLSIRPLFDASGKLIYFLGVQYDVTDLVNAQTEVARLEALLRQTP</sequence>
<dbReference type="PROSITE" id="PS50113">
    <property type="entry name" value="PAC"/>
    <property type="match status" value="1"/>
</dbReference>
<dbReference type="STRING" id="867345.SAMN05421693_1233"/>
<keyword evidence="2" id="KW-0288">FMN</keyword>
<dbReference type="Pfam" id="PF13426">
    <property type="entry name" value="PAS_9"/>
    <property type="match status" value="1"/>
</dbReference>
<organism evidence="6 7">
    <name type="scientific">Ectothiorhodospira magna</name>
    <dbReference type="NCBI Taxonomy" id="867345"/>
    <lineage>
        <taxon>Bacteria</taxon>
        <taxon>Pseudomonadati</taxon>
        <taxon>Pseudomonadota</taxon>
        <taxon>Gammaproteobacteria</taxon>
        <taxon>Chromatiales</taxon>
        <taxon>Ectothiorhodospiraceae</taxon>
        <taxon>Ectothiorhodospira</taxon>
    </lineage>
</organism>
<evidence type="ECO:0000256" key="1">
    <source>
        <dbReference type="ARBA" id="ARBA00022630"/>
    </source>
</evidence>
<evidence type="ECO:0000313" key="7">
    <source>
        <dbReference type="Proteomes" id="UP000199496"/>
    </source>
</evidence>
<dbReference type="InterPro" id="IPR000014">
    <property type="entry name" value="PAS"/>
</dbReference>